<dbReference type="Proteomes" id="UP000028703">
    <property type="component" value="Unassembled WGS sequence"/>
</dbReference>
<gene>
    <name evidence="1" type="ORF">IX38_21110</name>
</gene>
<dbReference type="OrthoDB" id="1162996at2"/>
<dbReference type="AlphaFoldDB" id="A0A085YY99"/>
<name>A0A085YY99_9FLAO</name>
<dbReference type="EMBL" id="JPRO01000028">
    <property type="protein sequence ID" value="KFE97162.1"/>
    <property type="molecule type" value="Genomic_DNA"/>
</dbReference>
<organism evidence="1 2">
    <name type="scientific">Chryseobacterium luteum</name>
    <dbReference type="NCBI Taxonomy" id="421531"/>
    <lineage>
        <taxon>Bacteria</taxon>
        <taxon>Pseudomonadati</taxon>
        <taxon>Bacteroidota</taxon>
        <taxon>Flavobacteriia</taxon>
        <taxon>Flavobacteriales</taxon>
        <taxon>Weeksellaceae</taxon>
        <taxon>Chryseobacterium group</taxon>
        <taxon>Chryseobacterium</taxon>
    </lineage>
</organism>
<proteinExistence type="predicted"/>
<dbReference type="eggNOG" id="ENOG50349A6">
    <property type="taxonomic scope" value="Bacteria"/>
</dbReference>
<sequence length="123" mass="14062">MDQNINCQEKLGLFLVDDCPAVATEQCANCNKNVCKNHIFLQNENGKDQKLCLTCKAVLDPRLTSKIELYSPDRPVWRKKMMNRFHTEYPFLVTMASQYGALFDTVLFTDFSDHSADSSPFDS</sequence>
<evidence type="ECO:0000313" key="1">
    <source>
        <dbReference type="EMBL" id="KFE97162.1"/>
    </source>
</evidence>
<reference evidence="1 2" key="1">
    <citation type="submission" date="2014-07" db="EMBL/GenBank/DDBJ databases">
        <title>Genome of Chryseobacterium luteum DSM 18605.</title>
        <authorList>
            <person name="Stropko S.J."/>
            <person name="Pipes S.E."/>
            <person name="Newman J.D."/>
        </authorList>
    </citation>
    <scope>NUCLEOTIDE SEQUENCE [LARGE SCALE GENOMIC DNA]</scope>
    <source>
        <strain evidence="1 2">DSM 18605</strain>
    </source>
</reference>
<keyword evidence="2" id="KW-1185">Reference proteome</keyword>
<evidence type="ECO:0000313" key="2">
    <source>
        <dbReference type="Proteomes" id="UP000028703"/>
    </source>
</evidence>
<dbReference type="STRING" id="421531.IX38_21110"/>
<dbReference type="RefSeq" id="WP_034707749.1">
    <property type="nucleotide sequence ID" value="NZ_JPRO01000028.1"/>
</dbReference>
<comment type="caution">
    <text evidence="1">The sequence shown here is derived from an EMBL/GenBank/DDBJ whole genome shotgun (WGS) entry which is preliminary data.</text>
</comment>
<accession>A0A085YY99</accession>
<protein>
    <submittedName>
        <fullName evidence="1">Uncharacterized protein</fullName>
    </submittedName>
</protein>